<protein>
    <submittedName>
        <fullName evidence="1">Uncharacterized protein</fullName>
    </submittedName>
</protein>
<accession>C5KP59</accession>
<evidence type="ECO:0000313" key="1">
    <source>
        <dbReference type="EMBL" id="EER13734.1"/>
    </source>
</evidence>
<evidence type="ECO:0000313" key="2">
    <source>
        <dbReference type="Proteomes" id="UP000007800"/>
    </source>
</evidence>
<dbReference type="AlphaFoldDB" id="C5KP59"/>
<dbReference type="RefSeq" id="XP_002781939.1">
    <property type="nucleotide sequence ID" value="XM_002781893.1"/>
</dbReference>
<reference evidence="1 2" key="1">
    <citation type="submission" date="2008-07" db="EMBL/GenBank/DDBJ databases">
        <authorList>
            <person name="El-Sayed N."/>
            <person name="Caler E."/>
            <person name="Inman J."/>
            <person name="Amedeo P."/>
            <person name="Hass B."/>
            <person name="Wortman J."/>
        </authorList>
    </citation>
    <scope>NUCLEOTIDE SEQUENCE [LARGE SCALE GENOMIC DNA]</scope>
    <source>
        <strain evidence="2">ATCC 50983 / TXsc</strain>
    </source>
</reference>
<dbReference type="InParanoid" id="C5KP59"/>
<proteinExistence type="predicted"/>
<sequence length="85" mass="9720">MTILSVRQLIQQAKTRRMDNEDVETAESSSFRSPLLGCQLVRRGILHEEDTLERFRVKDAPSKVYVIVTDDRHVVLFGGIVAKLH</sequence>
<organism evidence="2">
    <name type="scientific">Perkinsus marinus (strain ATCC 50983 / TXsc)</name>
    <dbReference type="NCBI Taxonomy" id="423536"/>
    <lineage>
        <taxon>Eukaryota</taxon>
        <taxon>Sar</taxon>
        <taxon>Alveolata</taxon>
        <taxon>Perkinsozoa</taxon>
        <taxon>Perkinsea</taxon>
        <taxon>Perkinsida</taxon>
        <taxon>Perkinsidae</taxon>
        <taxon>Perkinsus</taxon>
    </lineage>
</organism>
<dbReference type="GeneID" id="9043440"/>
<dbReference type="Proteomes" id="UP000007800">
    <property type="component" value="Unassembled WGS sequence"/>
</dbReference>
<gene>
    <name evidence="1" type="ORF">Pmar_PMAR013626</name>
</gene>
<keyword evidence="2" id="KW-1185">Reference proteome</keyword>
<dbReference type="EMBL" id="GG674929">
    <property type="protein sequence ID" value="EER13734.1"/>
    <property type="molecule type" value="Genomic_DNA"/>
</dbReference>
<name>C5KP59_PERM5</name>